<dbReference type="AlphaFoldDB" id="A0A5A7PI63"/>
<dbReference type="SUPFAM" id="SSF53756">
    <property type="entry name" value="UDP-Glycosyltransferase/glycogen phosphorylase"/>
    <property type="match status" value="1"/>
</dbReference>
<evidence type="ECO:0000313" key="3">
    <source>
        <dbReference type="EMBL" id="GER32312.1"/>
    </source>
</evidence>
<dbReference type="PANTHER" id="PTHR11926:SF727">
    <property type="entry name" value="UDP-GLYCOSYLTRANSFERASE 74B1"/>
    <property type="match status" value="1"/>
</dbReference>
<keyword evidence="4" id="KW-1185">Reference proteome</keyword>
<evidence type="ECO:0000256" key="1">
    <source>
        <dbReference type="ARBA" id="ARBA00009995"/>
    </source>
</evidence>
<accession>A0A5A7PI63</accession>
<comment type="similarity">
    <text evidence="1">Belongs to the UDP-glycosyltransferase family.</text>
</comment>
<reference evidence="4" key="1">
    <citation type="journal article" date="2019" name="Curr. Biol.">
        <title>Genome Sequence of Striga asiatica Provides Insight into the Evolution of Plant Parasitism.</title>
        <authorList>
            <person name="Yoshida S."/>
            <person name="Kim S."/>
            <person name="Wafula E.K."/>
            <person name="Tanskanen J."/>
            <person name="Kim Y.M."/>
            <person name="Honaas L."/>
            <person name="Yang Z."/>
            <person name="Spallek T."/>
            <person name="Conn C.E."/>
            <person name="Ichihashi Y."/>
            <person name="Cheong K."/>
            <person name="Cui S."/>
            <person name="Der J.P."/>
            <person name="Gundlach H."/>
            <person name="Jiao Y."/>
            <person name="Hori C."/>
            <person name="Ishida J.K."/>
            <person name="Kasahara H."/>
            <person name="Kiba T."/>
            <person name="Kim M.S."/>
            <person name="Koo N."/>
            <person name="Laohavisit A."/>
            <person name="Lee Y.H."/>
            <person name="Lumba S."/>
            <person name="McCourt P."/>
            <person name="Mortimer J.C."/>
            <person name="Mutuku J.M."/>
            <person name="Nomura T."/>
            <person name="Sasaki-Sekimoto Y."/>
            <person name="Seto Y."/>
            <person name="Wang Y."/>
            <person name="Wakatake T."/>
            <person name="Sakakibara H."/>
            <person name="Demura T."/>
            <person name="Yamaguchi S."/>
            <person name="Yoneyama K."/>
            <person name="Manabe R.I."/>
            <person name="Nelson D.C."/>
            <person name="Schulman A.H."/>
            <person name="Timko M.P."/>
            <person name="dePamphilis C.W."/>
            <person name="Choi D."/>
            <person name="Shirasu K."/>
        </authorList>
    </citation>
    <scope>NUCLEOTIDE SEQUENCE [LARGE SCALE GENOMIC DNA]</scope>
    <source>
        <strain evidence="4">cv. UVA1</strain>
    </source>
</reference>
<dbReference type="Gene3D" id="3.40.50.2000">
    <property type="entry name" value="Glycogen Phosphorylase B"/>
    <property type="match status" value="1"/>
</dbReference>
<comment type="caution">
    <text evidence="3">The sequence shown here is derived from an EMBL/GenBank/DDBJ whole genome shotgun (WGS) entry which is preliminary data.</text>
</comment>
<feature type="domain" description="Glycosyltransferase N-terminal" evidence="2">
    <location>
        <begin position="11"/>
        <end position="53"/>
    </location>
</feature>
<dbReference type="Pfam" id="PF26168">
    <property type="entry name" value="Glyco_transf_N"/>
    <property type="match status" value="1"/>
</dbReference>
<dbReference type="Proteomes" id="UP000325081">
    <property type="component" value="Unassembled WGS sequence"/>
</dbReference>
<evidence type="ECO:0000313" key="4">
    <source>
        <dbReference type="Proteomes" id="UP000325081"/>
    </source>
</evidence>
<dbReference type="OrthoDB" id="5835829at2759"/>
<organism evidence="3 4">
    <name type="scientific">Striga asiatica</name>
    <name type="common">Asiatic witchweed</name>
    <name type="synonym">Buchnera asiatica</name>
    <dbReference type="NCBI Taxonomy" id="4170"/>
    <lineage>
        <taxon>Eukaryota</taxon>
        <taxon>Viridiplantae</taxon>
        <taxon>Streptophyta</taxon>
        <taxon>Embryophyta</taxon>
        <taxon>Tracheophyta</taxon>
        <taxon>Spermatophyta</taxon>
        <taxon>Magnoliopsida</taxon>
        <taxon>eudicotyledons</taxon>
        <taxon>Gunneridae</taxon>
        <taxon>Pentapetalae</taxon>
        <taxon>asterids</taxon>
        <taxon>lamiids</taxon>
        <taxon>Lamiales</taxon>
        <taxon>Orobanchaceae</taxon>
        <taxon>Buchnereae</taxon>
        <taxon>Striga</taxon>
    </lineage>
</organism>
<protein>
    <submittedName>
        <fullName evidence="3">UDP-glycosyltransferase 1</fullName>
    </submittedName>
</protein>
<proteinExistence type="inferred from homology"/>
<dbReference type="EMBL" id="BKCP01004583">
    <property type="protein sequence ID" value="GER32312.1"/>
    <property type="molecule type" value="Genomic_DNA"/>
</dbReference>
<gene>
    <name evidence="3" type="ORF">STAS_08374</name>
</gene>
<dbReference type="PANTHER" id="PTHR11926">
    <property type="entry name" value="GLUCOSYL/GLUCURONOSYL TRANSFERASES"/>
    <property type="match status" value="1"/>
</dbReference>
<dbReference type="InterPro" id="IPR058980">
    <property type="entry name" value="Glyco_transf_N"/>
</dbReference>
<name>A0A5A7PI63_STRAF</name>
<dbReference type="GO" id="GO:0080043">
    <property type="term" value="F:quercetin 3-O-glucosyltransferase activity"/>
    <property type="evidence" value="ECO:0007669"/>
    <property type="project" value="TreeGrafter"/>
</dbReference>
<dbReference type="GO" id="GO:0080044">
    <property type="term" value="F:quercetin 7-O-glucosyltransferase activity"/>
    <property type="evidence" value="ECO:0007669"/>
    <property type="project" value="TreeGrafter"/>
</dbReference>
<sequence length="226" mass="24408">MEKAAEENTCHVILIPYPSQGHINPLLQFAKRLASKAVRTTIATTHYTAPSIHAPGITVYPISDGFDRAGFSEARDCRAYLDSFRAHGSRTLSNLIQGSAHHHPVTCVVYDAFLPWALDVARAHGVRGAAFFTNSAAVCAVFGHVHAGVVRLPVDVGPLVLPGLPPLGMEDLPGFVREPDSYPAYLAMKLSQFSNLDGADFVLCNSFEELEGQVNVSLFVFVGVFS</sequence>
<evidence type="ECO:0000259" key="2">
    <source>
        <dbReference type="Pfam" id="PF26168"/>
    </source>
</evidence>
<keyword evidence="3" id="KW-0808">Transferase</keyword>